<feature type="transmembrane region" description="Helical" evidence="1">
    <location>
        <begin position="60"/>
        <end position="80"/>
    </location>
</feature>
<dbReference type="AlphaFoldDB" id="A0A376BYF1"/>
<keyword evidence="1" id="KW-0812">Transmembrane</keyword>
<reference evidence="2 3" key="1">
    <citation type="submission" date="2018-06" db="EMBL/GenBank/DDBJ databases">
        <authorList>
            <consortium name="Pathogen Informatics"/>
            <person name="Doyle S."/>
        </authorList>
    </citation>
    <scope>NUCLEOTIDE SEQUENCE [LARGE SCALE GENOMIC DNA]</scope>
    <source>
        <strain evidence="2 3">NCTC11661</strain>
    </source>
</reference>
<dbReference type="Proteomes" id="UP000255515">
    <property type="component" value="Unassembled WGS sequence"/>
</dbReference>
<sequence>MFITKKYTMISIKTLFIIAFLYFFWLMLRITLEYVPARPDVGFLMIKQTEVEAYPEYLPIFYVHVYTSIFVLLLGFIALLRISFGISYFHQWIGRGYVFLLLVFAAPSGIYMGIHANGGQLSVVAFLILGILWWWTTFKAYQTARQKDFTAHKRWMWRSFALSVSALTLRMWKVIIVYFFQLPPMDTYQIIAWLGWVPNLLLVEYLIKRRII</sequence>
<feature type="transmembrane region" description="Helical" evidence="1">
    <location>
        <begin position="92"/>
        <end position="114"/>
    </location>
</feature>
<dbReference type="Pfam" id="PF10067">
    <property type="entry name" value="DUF2306"/>
    <property type="match status" value="1"/>
</dbReference>
<gene>
    <name evidence="2" type="ORF">NCTC11661_00250</name>
</gene>
<evidence type="ECO:0000313" key="3">
    <source>
        <dbReference type="Proteomes" id="UP000255515"/>
    </source>
</evidence>
<accession>A0A376BYF1</accession>
<dbReference type="InterPro" id="IPR018750">
    <property type="entry name" value="DUF2306_membrane"/>
</dbReference>
<proteinExistence type="predicted"/>
<keyword evidence="1" id="KW-1133">Transmembrane helix</keyword>
<dbReference type="RefSeq" id="WP_002687181.1">
    <property type="nucleotide sequence ID" value="NZ_UFTJ01000001.1"/>
</dbReference>
<evidence type="ECO:0000256" key="1">
    <source>
        <dbReference type="SAM" id="Phobius"/>
    </source>
</evidence>
<name>A0A376BYF1_9FLAO</name>
<feature type="transmembrane region" description="Helical" evidence="1">
    <location>
        <begin position="12"/>
        <end position="32"/>
    </location>
</feature>
<keyword evidence="1" id="KW-0472">Membrane</keyword>
<protein>
    <submittedName>
        <fullName evidence="2">Predicted membrane protein (DUF2306)</fullName>
    </submittedName>
</protein>
<feature type="transmembrane region" description="Helical" evidence="1">
    <location>
        <begin position="187"/>
        <end position="207"/>
    </location>
</feature>
<feature type="transmembrane region" description="Helical" evidence="1">
    <location>
        <begin position="159"/>
        <end position="181"/>
    </location>
</feature>
<organism evidence="2 3">
    <name type="scientific">Bergeyella zoohelcum</name>
    <dbReference type="NCBI Taxonomy" id="1015"/>
    <lineage>
        <taxon>Bacteria</taxon>
        <taxon>Pseudomonadati</taxon>
        <taxon>Bacteroidota</taxon>
        <taxon>Flavobacteriia</taxon>
        <taxon>Flavobacteriales</taxon>
        <taxon>Weeksellaceae</taxon>
        <taxon>Bergeyella</taxon>
    </lineage>
</organism>
<dbReference type="EMBL" id="UFTJ01000001">
    <property type="protein sequence ID" value="SSZ46605.1"/>
    <property type="molecule type" value="Genomic_DNA"/>
</dbReference>
<evidence type="ECO:0000313" key="2">
    <source>
        <dbReference type="EMBL" id="SSZ46605.1"/>
    </source>
</evidence>
<feature type="transmembrane region" description="Helical" evidence="1">
    <location>
        <begin position="120"/>
        <end position="138"/>
    </location>
</feature>